<name>A0A0G4GBI3_VITBC</name>
<dbReference type="AlphaFoldDB" id="A0A0G4GBI3"/>
<organism evidence="4 5">
    <name type="scientific">Vitrella brassicaformis (strain CCMP3155)</name>
    <dbReference type="NCBI Taxonomy" id="1169540"/>
    <lineage>
        <taxon>Eukaryota</taxon>
        <taxon>Sar</taxon>
        <taxon>Alveolata</taxon>
        <taxon>Colpodellida</taxon>
        <taxon>Vitrellaceae</taxon>
        <taxon>Vitrella</taxon>
    </lineage>
</organism>
<dbReference type="Gene3D" id="1.25.40.20">
    <property type="entry name" value="Ankyrin repeat-containing domain"/>
    <property type="match status" value="1"/>
</dbReference>
<dbReference type="Proteomes" id="UP000041254">
    <property type="component" value="Unassembled WGS sequence"/>
</dbReference>
<accession>A0A0G4GBI3</accession>
<dbReference type="SUPFAM" id="SSF48403">
    <property type="entry name" value="Ankyrin repeat"/>
    <property type="match status" value="1"/>
</dbReference>
<dbReference type="GO" id="GO:0045944">
    <property type="term" value="P:positive regulation of transcription by RNA polymerase II"/>
    <property type="evidence" value="ECO:0007669"/>
    <property type="project" value="TreeGrafter"/>
</dbReference>
<dbReference type="InterPro" id="IPR036770">
    <property type="entry name" value="Ankyrin_rpt-contain_sf"/>
</dbReference>
<feature type="compositionally biased region" description="Low complexity" evidence="3">
    <location>
        <begin position="1"/>
        <end position="10"/>
    </location>
</feature>
<dbReference type="EMBL" id="CDMY01000613">
    <property type="protein sequence ID" value="CEM26341.1"/>
    <property type="molecule type" value="Genomic_DNA"/>
</dbReference>
<dbReference type="InterPro" id="IPR002110">
    <property type="entry name" value="Ankyrin_rpt"/>
</dbReference>
<dbReference type="PhylomeDB" id="A0A0G4GBI3"/>
<sequence length="522" mass="56483">MAQSSSAASQAPPPAKVPRGCRHLDKVDIVPDAGVSRVSRQLLEGCIRRTFTSAAQVTQLIHQGADPRAFGGMCVRSATGSSLGLRWRYSCLSFAIDSPANTPFLYARGARNQEVPVVLPQWSSGQLQRDVINALIDGGANINGGGLEQRVIRVAVRAGNLTAVEALLARQANVQGVRAMGLPYFDGDTAPPATREYEDILMSIYRRLLEHDSTLAAERSFGANLVHMAVSVPSIFSQLFIDQYLTLITSHVGADTTATDNFGCTPLHLAASFGSYYVAEWLCRQLTAGDVNRGKPNHPDRTPLAEAAQALDSCARHQYGQGEEERRSGHIRKYKTIIGMLLRTGAAPSIARMLTATEEQRRCRQLVLTEYATVLNELSEVVMSAINAALAPQRDHSMLLAQAIGWKIGAFLHDPSAAVAAIDQYLTGESPLRRRVGAAVGHFVKSAATQTSSNKEVVGGTRHEQQGDKRVKVTVPPLQCFRVGGVGGRRLGVREVVHRARLDEAQYGVMGVVKGFNEHLGY</sequence>
<evidence type="ECO:0000256" key="2">
    <source>
        <dbReference type="ARBA" id="ARBA00023043"/>
    </source>
</evidence>
<reference evidence="4 5" key="1">
    <citation type="submission" date="2014-11" db="EMBL/GenBank/DDBJ databases">
        <authorList>
            <person name="Zhu J."/>
            <person name="Qi W."/>
            <person name="Song R."/>
        </authorList>
    </citation>
    <scope>NUCLEOTIDE SEQUENCE [LARGE SCALE GENOMIC DNA]</scope>
</reference>
<keyword evidence="5" id="KW-1185">Reference proteome</keyword>
<dbReference type="GO" id="GO:0005634">
    <property type="term" value="C:nucleus"/>
    <property type="evidence" value="ECO:0007669"/>
    <property type="project" value="TreeGrafter"/>
</dbReference>
<evidence type="ECO:0000256" key="3">
    <source>
        <dbReference type="SAM" id="MobiDB-lite"/>
    </source>
</evidence>
<dbReference type="InterPro" id="IPR050663">
    <property type="entry name" value="Ankyrin-SOCS_Box"/>
</dbReference>
<proteinExistence type="predicted"/>
<dbReference type="VEuPathDB" id="CryptoDB:Vbra_17356"/>
<dbReference type="PANTHER" id="PTHR24193:SF121">
    <property type="entry name" value="ADA2A-CONTAINING COMPLEX COMPONENT 3, ISOFORM D"/>
    <property type="match status" value="1"/>
</dbReference>
<dbReference type="InParanoid" id="A0A0G4GBI3"/>
<protein>
    <submittedName>
        <fullName evidence="4">Uncharacterized protein</fullName>
    </submittedName>
</protein>
<evidence type="ECO:0000313" key="5">
    <source>
        <dbReference type="Proteomes" id="UP000041254"/>
    </source>
</evidence>
<keyword evidence="2" id="KW-0040">ANK repeat</keyword>
<keyword evidence="1" id="KW-0677">Repeat</keyword>
<dbReference type="GO" id="GO:0000976">
    <property type="term" value="F:transcription cis-regulatory region binding"/>
    <property type="evidence" value="ECO:0007669"/>
    <property type="project" value="TreeGrafter"/>
</dbReference>
<dbReference type="PANTHER" id="PTHR24193">
    <property type="entry name" value="ANKYRIN REPEAT PROTEIN"/>
    <property type="match status" value="1"/>
</dbReference>
<gene>
    <name evidence="4" type="ORF">Vbra_17356</name>
</gene>
<feature type="region of interest" description="Disordered" evidence="3">
    <location>
        <begin position="1"/>
        <end position="20"/>
    </location>
</feature>
<evidence type="ECO:0000313" key="4">
    <source>
        <dbReference type="EMBL" id="CEM26341.1"/>
    </source>
</evidence>
<dbReference type="Pfam" id="PF00023">
    <property type="entry name" value="Ank"/>
    <property type="match status" value="1"/>
</dbReference>
<evidence type="ECO:0000256" key="1">
    <source>
        <dbReference type="ARBA" id="ARBA00022737"/>
    </source>
</evidence>